<dbReference type="InterPro" id="IPR002661">
    <property type="entry name" value="Ribosome_recyc_fac"/>
</dbReference>
<evidence type="ECO:0000256" key="4">
    <source>
        <dbReference type="ARBA" id="ARBA00022917"/>
    </source>
</evidence>
<dbReference type="SUPFAM" id="SSF55194">
    <property type="entry name" value="Ribosome recycling factor, RRF"/>
    <property type="match status" value="1"/>
</dbReference>
<gene>
    <name evidence="5" type="primary">frr</name>
    <name evidence="8" type="ORF">A3F08_02000</name>
</gene>
<evidence type="ECO:0000259" key="7">
    <source>
        <dbReference type="Pfam" id="PF01765"/>
    </source>
</evidence>
<name>A0A1F5EGS5_9BACT</name>
<evidence type="ECO:0000256" key="1">
    <source>
        <dbReference type="ARBA" id="ARBA00004496"/>
    </source>
</evidence>
<dbReference type="AlphaFoldDB" id="A0A1F5EGS5"/>
<dbReference type="FunFam" id="3.30.1360.40:FF:000001">
    <property type="entry name" value="Ribosome-recycling factor"/>
    <property type="match status" value="1"/>
</dbReference>
<dbReference type="Pfam" id="PF01765">
    <property type="entry name" value="RRF"/>
    <property type="match status" value="1"/>
</dbReference>
<reference evidence="8 9" key="1">
    <citation type="journal article" date="2016" name="Nat. Commun.">
        <title>Thousands of microbial genomes shed light on interconnected biogeochemical processes in an aquifer system.</title>
        <authorList>
            <person name="Anantharaman K."/>
            <person name="Brown C.T."/>
            <person name="Hug L.A."/>
            <person name="Sharon I."/>
            <person name="Castelle C.J."/>
            <person name="Probst A.J."/>
            <person name="Thomas B.C."/>
            <person name="Singh A."/>
            <person name="Wilkins M.J."/>
            <person name="Karaoz U."/>
            <person name="Brodie E.L."/>
            <person name="Williams K.H."/>
            <person name="Hubbard S.S."/>
            <person name="Banfield J.F."/>
        </authorList>
    </citation>
    <scope>NUCLEOTIDE SEQUENCE [LARGE SCALE GENOMIC DNA]</scope>
</reference>
<evidence type="ECO:0000313" key="8">
    <source>
        <dbReference type="EMBL" id="OGD66629.1"/>
    </source>
</evidence>
<dbReference type="Proteomes" id="UP000176451">
    <property type="component" value="Unassembled WGS sequence"/>
</dbReference>
<keyword evidence="6" id="KW-0175">Coiled coil</keyword>
<organism evidence="8 9">
    <name type="scientific">Candidatus Berkelbacteria bacterium RIFCSPHIGHO2_12_FULL_36_9</name>
    <dbReference type="NCBI Taxonomy" id="1797469"/>
    <lineage>
        <taxon>Bacteria</taxon>
        <taxon>Candidatus Berkelbacteria</taxon>
    </lineage>
</organism>
<dbReference type="Gene3D" id="1.10.132.20">
    <property type="entry name" value="Ribosome-recycling factor"/>
    <property type="match status" value="1"/>
</dbReference>
<accession>A0A1F5EGS5</accession>
<dbReference type="NCBIfam" id="TIGR00496">
    <property type="entry name" value="frr"/>
    <property type="match status" value="1"/>
</dbReference>
<evidence type="ECO:0000256" key="5">
    <source>
        <dbReference type="HAMAP-Rule" id="MF_00040"/>
    </source>
</evidence>
<feature type="domain" description="Ribosome recycling factor" evidence="7">
    <location>
        <begin position="20"/>
        <end position="183"/>
    </location>
</feature>
<dbReference type="InterPro" id="IPR023584">
    <property type="entry name" value="Ribosome_recyc_fac_dom"/>
</dbReference>
<dbReference type="PANTHER" id="PTHR20982:SF3">
    <property type="entry name" value="MITOCHONDRIAL RIBOSOME RECYCLING FACTOR PSEUDO 1"/>
    <property type="match status" value="1"/>
</dbReference>
<dbReference type="InterPro" id="IPR036191">
    <property type="entry name" value="RRF_sf"/>
</dbReference>
<feature type="coiled-coil region" evidence="6">
    <location>
        <begin position="157"/>
        <end position="184"/>
    </location>
</feature>
<comment type="subcellular location">
    <subcellularLocation>
        <location evidence="1 5">Cytoplasm</location>
    </subcellularLocation>
</comment>
<comment type="similarity">
    <text evidence="2 5">Belongs to the RRF family.</text>
</comment>
<dbReference type="FunFam" id="1.10.132.20:FF:000001">
    <property type="entry name" value="Ribosome-recycling factor"/>
    <property type="match status" value="1"/>
</dbReference>
<protein>
    <recommendedName>
        <fullName evidence="5">Ribosome-recycling factor</fullName>
        <shortName evidence="5">RRF</shortName>
    </recommendedName>
    <alternativeName>
        <fullName evidence="5">Ribosome-releasing factor</fullName>
    </alternativeName>
</protein>
<dbReference type="CDD" id="cd00520">
    <property type="entry name" value="RRF"/>
    <property type="match status" value="1"/>
</dbReference>
<comment type="caution">
    <text evidence="8">The sequence shown here is derived from an EMBL/GenBank/DDBJ whole genome shotgun (WGS) entry which is preliminary data.</text>
</comment>
<dbReference type="EMBL" id="MEZV01000033">
    <property type="protein sequence ID" value="OGD66629.1"/>
    <property type="molecule type" value="Genomic_DNA"/>
</dbReference>
<evidence type="ECO:0000313" key="9">
    <source>
        <dbReference type="Proteomes" id="UP000176451"/>
    </source>
</evidence>
<evidence type="ECO:0000256" key="6">
    <source>
        <dbReference type="SAM" id="Coils"/>
    </source>
</evidence>
<dbReference type="GO" id="GO:0043023">
    <property type="term" value="F:ribosomal large subunit binding"/>
    <property type="evidence" value="ECO:0007669"/>
    <property type="project" value="TreeGrafter"/>
</dbReference>
<keyword evidence="4 5" id="KW-0648">Protein biosynthesis</keyword>
<dbReference type="GO" id="GO:0006415">
    <property type="term" value="P:translational termination"/>
    <property type="evidence" value="ECO:0007669"/>
    <property type="project" value="UniProtKB-UniRule"/>
</dbReference>
<proteinExistence type="inferred from homology"/>
<comment type="function">
    <text evidence="5">Responsible for the release of ribosomes from messenger RNA at the termination of protein biosynthesis. May increase the efficiency of translation by recycling ribosomes from one round of translation to another.</text>
</comment>
<sequence length="185" mass="21359">MIQPIVNSIRTKMNEVLEKLQDEFKNIRTGKASTAIVENLMVSYYGTQTPLKQMASLTTPDANSILISPWDQNALGDIENCIRNSDLNLNPVNDGRNVRIVLPPLTEERRKELAKMVGKISEEGRIILRNLRQEAWDQIKKLEKDGKITEDDRYTGEDQLNKMIDEFNKKIEELSEKKEEELMRV</sequence>
<dbReference type="STRING" id="1797469.A3F08_02000"/>
<dbReference type="PANTHER" id="PTHR20982">
    <property type="entry name" value="RIBOSOME RECYCLING FACTOR"/>
    <property type="match status" value="1"/>
</dbReference>
<evidence type="ECO:0000256" key="3">
    <source>
        <dbReference type="ARBA" id="ARBA00022490"/>
    </source>
</evidence>
<keyword evidence="3 5" id="KW-0963">Cytoplasm</keyword>
<dbReference type="Gene3D" id="3.30.1360.40">
    <property type="match status" value="1"/>
</dbReference>
<dbReference type="HAMAP" id="MF_00040">
    <property type="entry name" value="RRF"/>
    <property type="match status" value="1"/>
</dbReference>
<dbReference type="GO" id="GO:0005737">
    <property type="term" value="C:cytoplasm"/>
    <property type="evidence" value="ECO:0007669"/>
    <property type="project" value="UniProtKB-SubCell"/>
</dbReference>
<evidence type="ECO:0000256" key="2">
    <source>
        <dbReference type="ARBA" id="ARBA00005912"/>
    </source>
</evidence>